<organism evidence="1 2">
    <name type="scientific">Vibrio jasicida</name>
    <dbReference type="NCBI Taxonomy" id="766224"/>
    <lineage>
        <taxon>Bacteria</taxon>
        <taxon>Pseudomonadati</taxon>
        <taxon>Pseudomonadota</taxon>
        <taxon>Gammaproteobacteria</taxon>
        <taxon>Vibrionales</taxon>
        <taxon>Vibrionaceae</taxon>
        <taxon>Vibrio</taxon>
    </lineage>
</organism>
<dbReference type="EMBL" id="CAKMUD010000121">
    <property type="protein sequence ID" value="CAH1603155.1"/>
    <property type="molecule type" value="Genomic_DNA"/>
</dbReference>
<evidence type="ECO:0000313" key="1">
    <source>
        <dbReference type="EMBL" id="CAH1603155.1"/>
    </source>
</evidence>
<dbReference type="Proteomes" id="UP001295462">
    <property type="component" value="Unassembled WGS sequence"/>
</dbReference>
<name>A0AAU9QVV0_9VIBR</name>
<proteinExistence type="predicted"/>
<protein>
    <submittedName>
        <fullName evidence="1">Uncharacterized protein</fullName>
    </submittedName>
</protein>
<accession>A0AAU9QVV0</accession>
<sequence>MLLGAMGVSVFNEGKLLHSNLPYTSDEYLFLALLNTPTCKIDKSILLLPPLSRWLFF</sequence>
<gene>
    <name evidence="1" type="ORF">THF1A12_640018</name>
</gene>
<dbReference type="AlphaFoldDB" id="A0AAU9QVV0"/>
<reference evidence="1" key="1">
    <citation type="submission" date="2022-01" db="EMBL/GenBank/DDBJ databases">
        <authorList>
            <person name="Lagorce A."/>
        </authorList>
    </citation>
    <scope>NUCLEOTIDE SEQUENCE</scope>
    <source>
        <strain evidence="1">Th15_F1_A12</strain>
    </source>
</reference>
<comment type="caution">
    <text evidence="1">The sequence shown here is derived from an EMBL/GenBank/DDBJ whole genome shotgun (WGS) entry which is preliminary data.</text>
</comment>
<evidence type="ECO:0000313" key="2">
    <source>
        <dbReference type="Proteomes" id="UP001295462"/>
    </source>
</evidence>